<feature type="transmembrane region" description="Helical" evidence="1">
    <location>
        <begin position="93"/>
        <end position="112"/>
    </location>
</feature>
<feature type="transmembrane region" description="Helical" evidence="1">
    <location>
        <begin position="63"/>
        <end position="81"/>
    </location>
</feature>
<protein>
    <submittedName>
        <fullName evidence="2">Uncharacterized protein</fullName>
    </submittedName>
</protein>
<dbReference type="RefSeq" id="WP_118365373.1">
    <property type="nucleotide sequence ID" value="NZ_CAUFDR010000006.1"/>
</dbReference>
<keyword evidence="3" id="KW-1185">Reference proteome</keyword>
<evidence type="ECO:0000313" key="2">
    <source>
        <dbReference type="EMBL" id="RHM14065.1"/>
    </source>
</evidence>
<name>A0A415PMW4_9FIRM</name>
<reference evidence="2 3" key="1">
    <citation type="submission" date="2018-08" db="EMBL/GenBank/DDBJ databases">
        <title>A genome reference for cultivated species of the human gut microbiota.</title>
        <authorList>
            <person name="Zou Y."/>
            <person name="Xue W."/>
            <person name="Luo G."/>
        </authorList>
    </citation>
    <scope>NUCLEOTIDE SEQUENCE [LARGE SCALE GENOMIC DNA]</scope>
    <source>
        <strain evidence="2 3">AF35-6BH</strain>
    </source>
</reference>
<gene>
    <name evidence="2" type="ORF">DWZ83_03405</name>
</gene>
<keyword evidence="1" id="KW-0472">Membrane</keyword>
<proteinExistence type="predicted"/>
<comment type="caution">
    <text evidence="2">The sequence shown here is derived from an EMBL/GenBank/DDBJ whole genome shotgun (WGS) entry which is preliminary data.</text>
</comment>
<organism evidence="2 3">
    <name type="scientific">Amedibacillus dolichus</name>
    <dbReference type="NCBI Taxonomy" id="31971"/>
    <lineage>
        <taxon>Bacteria</taxon>
        <taxon>Bacillati</taxon>
        <taxon>Bacillota</taxon>
        <taxon>Erysipelotrichia</taxon>
        <taxon>Erysipelotrichales</taxon>
        <taxon>Erysipelotrichaceae</taxon>
        <taxon>Amedibacillus</taxon>
    </lineage>
</organism>
<evidence type="ECO:0000256" key="1">
    <source>
        <dbReference type="SAM" id="Phobius"/>
    </source>
</evidence>
<accession>A0A415PMW4</accession>
<dbReference type="InterPro" id="IPR045620">
    <property type="entry name" value="DUF6442"/>
</dbReference>
<dbReference type="EMBL" id="QRPK01000010">
    <property type="protein sequence ID" value="RHM14065.1"/>
    <property type="molecule type" value="Genomic_DNA"/>
</dbReference>
<keyword evidence="1" id="KW-1133">Transmembrane helix</keyword>
<dbReference type="OrthoDB" id="2627786at2"/>
<sequence length="114" mass="13262">MNKEDILKRSREENSKGDELEIHKRETARNSGYSFATACLCILAASCYFGITSGTVTIFEKQFVLQDVLWLIMFLTSAIEYGSKYFYLRKKRYLIYAIFWLVGIIACLLVMFRS</sequence>
<evidence type="ECO:0000313" key="3">
    <source>
        <dbReference type="Proteomes" id="UP000284868"/>
    </source>
</evidence>
<feature type="transmembrane region" description="Helical" evidence="1">
    <location>
        <begin position="32"/>
        <end position="51"/>
    </location>
</feature>
<dbReference type="Proteomes" id="UP000284868">
    <property type="component" value="Unassembled WGS sequence"/>
</dbReference>
<keyword evidence="1" id="KW-0812">Transmembrane</keyword>
<dbReference type="Pfam" id="PF20040">
    <property type="entry name" value="DUF6442"/>
    <property type="match status" value="1"/>
</dbReference>
<dbReference type="AlphaFoldDB" id="A0A415PMW4"/>